<proteinExistence type="predicted"/>
<evidence type="ECO:0000313" key="2">
    <source>
        <dbReference type="Proteomes" id="UP001320706"/>
    </source>
</evidence>
<keyword evidence="2" id="KW-1185">Reference proteome</keyword>
<sequence>MFYECLEADSENTHKWCRICQVSASLNEVSEIYNGVRLTPVLCVSTAAGAPRTGGSSRHSTSTSLRDSVRAWKAFRFFDVSQIQLNDGQSSFLEQGAVSCIAAGSSHIFVGAPDGTLRLIDQAFKPVQTFKVHEGANITNIKQIPGTSLLVTLSEDLSNEPVLKVWALDKPEKKTGIPRCLCTVSVQNGRKQFPVTAFAALSDLSQVAVGFGNGSVTVIRGDFIHDRGTKQRTVHESEEPITGLEFREGNATTLYIATTSKISTLVISGKGQGTPACKLDEHGCAVGCMTLDPQTNEIVVARDNAVYTYGPRGRGASYPCEGAKKMVSMYKDYVMLVSPPQNSMAKSAPLRSFGTTQADELFSTTSFRILNSDLKLIAHSEALSSQVHQVLTAWGDIFILTMDGKVLRYHEKSFQQKLEILYQRDYYVLAINLAQKEKIDAAQQNVIFRKYGDYLYQKGDYDTAMQQYLRAIDNTEPSQIIRKFLDNQRIRNLIEYLEELHEHHKATSDHTTLLLNCYAKLKDVEKLEEFIKTPGDLKFDLDTAILMCRQGGYSDQAAYLARKHNEHGLVVDVLIEDLKAYAEALAYIWRLEPEAAYNNVMKYGTVLLEHCSEDATQLLIDYFTSEFRPKKDAVVVQEAPTPQGGMGKIASSAVQNLAALLPLPYMSTDTVRTPATPGQKTTVSQQVIEATVDTPYVEYDVPKPRVAFSAFVDHPSEFIVFLEACVKSSGVKEQDKSDLYTTLFEMYLQIASSKGDDEKREWEAKAKKLIEEHNVPMGTSNILLLSHLSDFKDGTTLVREQRGLYFDIFRSYTSAQDTSGAIKALRKYGPEEPQLYPTALAYFTSSQKILDEARDEVDAVLKRIDDDGLMAPLQVIQTLSQSPIASMGIVKSYLAKTVERERSEIAANRRLISSYRTDTATKAREIEELNTKPAAFSATRCSTCGTPLDLPTVHFMCKHSFHERCLNVAPGDEDDQEVECPICANQNATVKAIRKAQEESAERHELFLDALGRSSDRFGTVIKLGKRRLSGEAVASPHKKVMTDPKMDVDSPAAAVEQLKEANGEIDESLYSRQLYVLGHEAMKRMGSSNILVVGMRGLGVEIAKNIALAGVKSLTLYDPKPAKIEDLSAQFFLHPADVGKPRAAVTAPRVSELNPYTPVKVHPTDNLTNDLSQLKAYQVVVLTDTPLKDQIIISDYCHENGIYVVITDTFGLFGTLFNDFGKNFTCGDPTGEEAHTGIVAGIDEDGMVSALDETRHGLEDGDFVTFTEVEGMEGLNNSAPRKITTKGPYTFSIGDVSGLGQYKRGGLYTQVKMPKFINFEPFSQQLKKPELMMSDFAKFDRPAQLHVGVQALHKFAEEHSGEFPRPHNDQDASELFKLAQKLAESGEEKVELDEKLIKELSYQARGDLSPMAAFYGGLAAQEVLKSVSGKFHPVVQFLYFDALEALPTNSKRSEELCKPSGTRYDGQIAVFGREFQEKISNVNQFLVGAGAIGCEMLKNWAMIGLATGPKGKIVVTDMDQIERSNLNRQFLFRPKDVGELKSECAAKAVQAMNPDLNGKIEALKDRVGADTEHIFNEDFWNGLDGVTNALDNVDARTYVDRRCVFFHKPLIDSGTLGTKGNSQVVLPRITESYSSSQDPPEQSFPMCTLRSFPNRIEHAIAWAKDLFHTYFAGPAEIVNQYVADPNYLASALKQSGNEKQTLETLRDFLVTEKPSTYEDCIAWARTQFEKQYHNAISQLLYNFPKDSKTSSGQPFWSGPKRAPDPLKFDPNNPTHFTFVLAAANLHAFNYNIPQKGASDKNEIVKYLDDMMIPEFKPDPGVKIQADEKEPDPNANAGQSDDDNELQKIADSLPSPKNLGDFRLTPVEFEKDDDSNFHIDFITAASNLRAENYKIATADRHKTKFIAGKIIPAIATTTALVTGLVVLELYKIIDGKDDIEQYKNGFVNLALPFFGFSEPIASPKGTYQGKNGEVTIDKLWDRFETEDVTLEQFLKDFEEKGLTVTMISSGVSLLYASFYPASKNKDRLPMPLSKLVETISKKPIPEHQKNVIFEITAEDTTEEDVEIPYVMLKLHQMVFFPWNVYDGAPAHPGPASLGRAHHHRMMTARLTQALAAIDLFCDSLAVKRTSLPTPVLATPLDIYLNPVAASSPLGSIVHAATLPPT</sequence>
<reference evidence="1" key="1">
    <citation type="submission" date="2024-02" db="EMBL/GenBank/DDBJ databases">
        <title>Metagenome Assembled Genome of Zalaria obscura JY119.</title>
        <authorList>
            <person name="Vighnesh L."/>
            <person name="Jagadeeshwari U."/>
            <person name="Venkata Ramana C."/>
            <person name="Sasikala C."/>
        </authorList>
    </citation>
    <scope>NUCLEOTIDE SEQUENCE</scope>
    <source>
        <strain evidence="1">JY119</strain>
    </source>
</reference>
<evidence type="ECO:0000313" key="1">
    <source>
        <dbReference type="EMBL" id="KAK8208027.1"/>
    </source>
</evidence>
<dbReference type="EC" id="6.2.1.45" evidence="1"/>
<dbReference type="Proteomes" id="UP001320706">
    <property type="component" value="Unassembled WGS sequence"/>
</dbReference>
<gene>
    <name evidence="1" type="primary">UBA1</name>
    <name evidence="1" type="ORF">M8818_004065</name>
</gene>
<dbReference type="EMBL" id="JAMKPW020000019">
    <property type="protein sequence ID" value="KAK8208027.1"/>
    <property type="molecule type" value="Genomic_DNA"/>
</dbReference>
<keyword evidence="1" id="KW-0436">Ligase</keyword>
<comment type="caution">
    <text evidence="1">The sequence shown here is derived from an EMBL/GenBank/DDBJ whole genome shotgun (WGS) entry which is preliminary data.</text>
</comment>
<protein>
    <submittedName>
        <fullName evidence="1">E1 ubiquitin-activating protein</fullName>
        <ecNumber evidence="1">6.2.1.45</ecNumber>
    </submittedName>
</protein>
<organism evidence="1 2">
    <name type="scientific">Zalaria obscura</name>
    <dbReference type="NCBI Taxonomy" id="2024903"/>
    <lineage>
        <taxon>Eukaryota</taxon>
        <taxon>Fungi</taxon>
        <taxon>Dikarya</taxon>
        <taxon>Ascomycota</taxon>
        <taxon>Pezizomycotina</taxon>
        <taxon>Dothideomycetes</taxon>
        <taxon>Dothideomycetidae</taxon>
        <taxon>Dothideales</taxon>
        <taxon>Zalariaceae</taxon>
        <taxon>Zalaria</taxon>
    </lineage>
</organism>
<name>A0ACC3SCU1_9PEZI</name>
<accession>A0ACC3SCU1</accession>